<dbReference type="Pfam" id="PF14223">
    <property type="entry name" value="Retrotran_gag_2"/>
    <property type="match status" value="1"/>
</dbReference>
<accession>A0A0D0CE74</accession>
<proteinExistence type="predicted"/>
<dbReference type="Proteomes" id="UP000053593">
    <property type="component" value="Unassembled WGS sequence"/>
</dbReference>
<organism evidence="1 2">
    <name type="scientific">Collybiopsis luxurians FD-317 M1</name>
    <dbReference type="NCBI Taxonomy" id="944289"/>
    <lineage>
        <taxon>Eukaryota</taxon>
        <taxon>Fungi</taxon>
        <taxon>Dikarya</taxon>
        <taxon>Basidiomycota</taxon>
        <taxon>Agaricomycotina</taxon>
        <taxon>Agaricomycetes</taxon>
        <taxon>Agaricomycetidae</taxon>
        <taxon>Agaricales</taxon>
        <taxon>Marasmiineae</taxon>
        <taxon>Omphalotaceae</taxon>
        <taxon>Collybiopsis</taxon>
        <taxon>Collybiopsis luxurians</taxon>
    </lineage>
</organism>
<sequence>MAVPLNNTNLEKLKDQINTYHQCKAQIKDIIYKNKLCQLFKKKGDLTHTSLLATLQATQCSEDNDLHAHLNKMDNIKESLTAMGQPLPNQTYIAYLKLSLPESYQFIAYAVTAGITSASGTVTVTSLTAPILEEYDGCTL</sequence>
<gene>
    <name evidence="1" type="ORF">GYMLUDRAFT_243988</name>
</gene>
<dbReference type="EMBL" id="KN834773">
    <property type="protein sequence ID" value="KIK60824.1"/>
    <property type="molecule type" value="Genomic_DNA"/>
</dbReference>
<dbReference type="HOGENOM" id="CLU_1835384_0_0_1"/>
<evidence type="ECO:0000313" key="2">
    <source>
        <dbReference type="Proteomes" id="UP000053593"/>
    </source>
</evidence>
<protein>
    <submittedName>
        <fullName evidence="1">Uncharacterized protein</fullName>
    </submittedName>
</protein>
<dbReference type="AlphaFoldDB" id="A0A0D0CE74"/>
<name>A0A0D0CE74_9AGAR</name>
<keyword evidence="2" id="KW-1185">Reference proteome</keyword>
<reference evidence="1 2" key="1">
    <citation type="submission" date="2014-04" db="EMBL/GenBank/DDBJ databases">
        <title>Evolutionary Origins and Diversification of the Mycorrhizal Mutualists.</title>
        <authorList>
            <consortium name="DOE Joint Genome Institute"/>
            <consortium name="Mycorrhizal Genomics Consortium"/>
            <person name="Kohler A."/>
            <person name="Kuo A."/>
            <person name="Nagy L.G."/>
            <person name="Floudas D."/>
            <person name="Copeland A."/>
            <person name="Barry K.W."/>
            <person name="Cichocki N."/>
            <person name="Veneault-Fourrey C."/>
            <person name="LaButti K."/>
            <person name="Lindquist E.A."/>
            <person name="Lipzen A."/>
            <person name="Lundell T."/>
            <person name="Morin E."/>
            <person name="Murat C."/>
            <person name="Riley R."/>
            <person name="Ohm R."/>
            <person name="Sun H."/>
            <person name="Tunlid A."/>
            <person name="Henrissat B."/>
            <person name="Grigoriev I.V."/>
            <person name="Hibbett D.S."/>
            <person name="Martin F."/>
        </authorList>
    </citation>
    <scope>NUCLEOTIDE SEQUENCE [LARGE SCALE GENOMIC DNA]</scope>
    <source>
        <strain evidence="1 2">FD-317 M1</strain>
    </source>
</reference>
<evidence type="ECO:0000313" key="1">
    <source>
        <dbReference type="EMBL" id="KIK60824.1"/>
    </source>
</evidence>